<dbReference type="GO" id="GO:0005811">
    <property type="term" value="C:lipid droplet"/>
    <property type="evidence" value="ECO:0007669"/>
    <property type="project" value="TreeGrafter"/>
</dbReference>
<keyword evidence="4" id="KW-0472">Membrane</keyword>
<accession>G3JUZ5</accession>
<dbReference type="Proteomes" id="UP000001610">
    <property type="component" value="Unassembled WGS sequence"/>
</dbReference>
<evidence type="ECO:0000256" key="3">
    <source>
        <dbReference type="SAM" id="MobiDB-lite"/>
    </source>
</evidence>
<keyword evidence="4" id="KW-0812">Transmembrane</keyword>
<evidence type="ECO:0000256" key="2">
    <source>
        <dbReference type="ARBA" id="ARBA00022963"/>
    </source>
</evidence>
<proteinExistence type="inferred from homology"/>
<keyword evidence="4" id="KW-1133">Transmembrane helix</keyword>
<dbReference type="InParanoid" id="G3JUZ5"/>
<dbReference type="PANTHER" id="PTHR12482:SF65">
    <property type="entry name" value="ESTERASE, PUTATIVE (AFU_ORTHOLOGUE AFUA_3G12320)-RELATED"/>
    <property type="match status" value="1"/>
</dbReference>
<dbReference type="GO" id="GO:0004622">
    <property type="term" value="F:phosphatidylcholine lysophospholipase activity"/>
    <property type="evidence" value="ECO:0007669"/>
    <property type="project" value="TreeGrafter"/>
</dbReference>
<evidence type="ECO:0000313" key="7">
    <source>
        <dbReference type="Proteomes" id="UP000001610"/>
    </source>
</evidence>
<dbReference type="OMA" id="FCTPHVG"/>
<dbReference type="InterPro" id="IPR007751">
    <property type="entry name" value="DUF676_lipase-like"/>
</dbReference>
<dbReference type="SUPFAM" id="SSF53474">
    <property type="entry name" value="alpha/beta-Hydrolases"/>
    <property type="match status" value="1"/>
</dbReference>
<feature type="domain" description="DUF676" evidence="5">
    <location>
        <begin position="137"/>
        <end position="326"/>
    </location>
</feature>
<evidence type="ECO:0000313" key="6">
    <source>
        <dbReference type="EMBL" id="EGX87671.1"/>
    </source>
</evidence>
<organism evidence="6 7">
    <name type="scientific">Cordyceps militaris (strain CM01)</name>
    <name type="common">Caterpillar fungus</name>
    <dbReference type="NCBI Taxonomy" id="983644"/>
    <lineage>
        <taxon>Eukaryota</taxon>
        <taxon>Fungi</taxon>
        <taxon>Dikarya</taxon>
        <taxon>Ascomycota</taxon>
        <taxon>Pezizomycotina</taxon>
        <taxon>Sordariomycetes</taxon>
        <taxon>Hypocreomycetidae</taxon>
        <taxon>Hypocreales</taxon>
        <taxon>Cordycipitaceae</taxon>
        <taxon>Cordyceps</taxon>
    </lineage>
</organism>
<dbReference type="GO" id="GO:0047372">
    <property type="term" value="F:monoacylglycerol lipase activity"/>
    <property type="evidence" value="ECO:0007669"/>
    <property type="project" value="TreeGrafter"/>
</dbReference>
<dbReference type="InterPro" id="IPR044294">
    <property type="entry name" value="Lipase-like"/>
</dbReference>
<dbReference type="AlphaFoldDB" id="G3JUZ5"/>
<keyword evidence="7" id="KW-1185">Reference proteome</keyword>
<dbReference type="Pfam" id="PF05057">
    <property type="entry name" value="DUF676"/>
    <property type="match status" value="1"/>
</dbReference>
<sequence>MPLRIGPAYQRQVGNGIRNPNKTAARPTSAGSTGPFLQGPLQFVSECRLARDGPDQHLGHFSSSNYSSLLYFFPSPTNQPFPFPPRSYDCSFDTTFAPPWTLKAAAPRRAISACSSTAYVIDQPPLPGARGAAAPHLWGNPQHMRNIAKCLRDQYSRDELYLLLAKRNTGSFTYDGIERGGERVCAEIEEELRIIEAAGGTVTRLSIIGYSLGGLVSRYTVGLLHAKGLLDKMECMNFCTFASPHLGVRTPLRGWHNHVWNVVGARTLSMSGQQLFTTDSFRDTGRPLLQVMADPASIFMSGLRRFKRHTLYANITNDKSAVYYTTCIQKTDPYRDLDLVRPNFLPGRAEVLLDPHAPFLPRPKLAAASATSVWAARCLQSLRKLPLALAVAVFVPFGVAAYLVNSLIQNVRSSQRIRLHERGQLGVSTDEYRVPLLIKELRGEVESAYEALNSSQQQEYLKPDDDADEDAALDAEDRRLLTRERRLSQPTQPTLALAPCQFDMIRNLDSLGWRKYPVWIHNTGHAHGAIIARIDKRRYDEGFVVLGHYAQDEFLL</sequence>
<dbReference type="HOGENOM" id="CLU_027968_1_0_1"/>
<dbReference type="OrthoDB" id="273452at2759"/>
<dbReference type="Gene3D" id="3.40.50.1820">
    <property type="entry name" value="alpha/beta hydrolase"/>
    <property type="match status" value="1"/>
</dbReference>
<dbReference type="VEuPathDB" id="FungiDB:CCM_09632"/>
<comment type="similarity">
    <text evidence="1">Belongs to the putative lipase ROG1 family.</text>
</comment>
<dbReference type="EMBL" id="JH126408">
    <property type="protein sequence ID" value="EGX87671.1"/>
    <property type="molecule type" value="Genomic_DNA"/>
</dbReference>
<keyword evidence="2" id="KW-0442">Lipid degradation</keyword>
<dbReference type="FunCoup" id="G3JUZ5">
    <property type="interactions" value="119"/>
</dbReference>
<gene>
    <name evidence="6" type="ORF">CCM_09632</name>
</gene>
<dbReference type="KEGG" id="cmt:CCM_09632"/>
<dbReference type="PANTHER" id="PTHR12482">
    <property type="entry name" value="LIPASE ROG1-RELATED-RELATED"/>
    <property type="match status" value="1"/>
</dbReference>
<dbReference type="GO" id="GO:0016042">
    <property type="term" value="P:lipid catabolic process"/>
    <property type="evidence" value="ECO:0007669"/>
    <property type="project" value="UniProtKB-KW"/>
</dbReference>
<dbReference type="RefSeq" id="XP_006674828.1">
    <property type="nucleotide sequence ID" value="XM_006674765.1"/>
</dbReference>
<evidence type="ECO:0000259" key="5">
    <source>
        <dbReference type="Pfam" id="PF05057"/>
    </source>
</evidence>
<feature type="region of interest" description="Disordered" evidence="3">
    <location>
        <begin position="1"/>
        <end position="34"/>
    </location>
</feature>
<keyword evidence="2" id="KW-0443">Lipid metabolism</keyword>
<evidence type="ECO:0000256" key="1">
    <source>
        <dbReference type="ARBA" id="ARBA00007920"/>
    </source>
</evidence>
<dbReference type="InterPro" id="IPR029058">
    <property type="entry name" value="AB_hydrolase_fold"/>
</dbReference>
<name>G3JUZ5_CORMM</name>
<dbReference type="eggNOG" id="KOG4372">
    <property type="taxonomic scope" value="Eukaryota"/>
</dbReference>
<feature type="transmembrane region" description="Helical" evidence="4">
    <location>
        <begin position="387"/>
        <end position="408"/>
    </location>
</feature>
<evidence type="ECO:0000256" key="4">
    <source>
        <dbReference type="SAM" id="Phobius"/>
    </source>
</evidence>
<protein>
    <submittedName>
        <fullName evidence="6">Lipase/serine esterase, putative</fullName>
    </submittedName>
</protein>
<reference evidence="6 7" key="1">
    <citation type="journal article" date="2011" name="Genome Biol.">
        <title>Genome sequence of the insect pathogenic fungus Cordyceps militaris, a valued traditional Chinese medicine.</title>
        <authorList>
            <person name="Zheng P."/>
            <person name="Xia Y."/>
            <person name="Xiao G."/>
            <person name="Xiong C."/>
            <person name="Hu X."/>
            <person name="Zhang S."/>
            <person name="Zheng H."/>
            <person name="Huang Y."/>
            <person name="Zhou Y."/>
            <person name="Wang S."/>
            <person name="Zhao G.P."/>
            <person name="Liu X."/>
            <person name="St Leger R.J."/>
            <person name="Wang C."/>
        </authorList>
    </citation>
    <scope>NUCLEOTIDE SEQUENCE [LARGE SCALE GENOMIC DNA]</scope>
    <source>
        <strain evidence="6 7">CM01</strain>
    </source>
</reference>
<dbReference type="GeneID" id="18171634"/>